<dbReference type="CDD" id="cd23255">
    <property type="entry name" value="Endornaviridae_RdRp"/>
    <property type="match status" value="1"/>
</dbReference>
<dbReference type="InterPro" id="IPR027417">
    <property type="entry name" value="P-loop_NTPase"/>
</dbReference>
<dbReference type="PROSITE" id="PS51743">
    <property type="entry name" value="ALPHAVIRUS_MT"/>
    <property type="match status" value="1"/>
</dbReference>
<keyword evidence="3" id="KW-0548">Nucleotidyltransferase</keyword>
<dbReference type="SUPFAM" id="SSF53756">
    <property type="entry name" value="UDP-Glycosyltransferase/glycogen phosphorylase"/>
    <property type="match status" value="1"/>
</dbReference>
<proteinExistence type="predicted"/>
<feature type="domain" description="(+)RNA virus helicase C-terminal" evidence="11">
    <location>
        <begin position="1326"/>
        <end position="1639"/>
    </location>
</feature>
<feature type="domain" description="RdRp catalytic" evidence="10">
    <location>
        <begin position="4526"/>
        <end position="4639"/>
    </location>
</feature>
<dbReference type="Pfam" id="PF06722">
    <property type="entry name" value="EryCIII-like_C"/>
    <property type="match status" value="1"/>
</dbReference>
<evidence type="ECO:0000256" key="4">
    <source>
        <dbReference type="ARBA" id="ARBA00022741"/>
    </source>
</evidence>
<dbReference type="GO" id="GO:0016556">
    <property type="term" value="P:mRNA modification"/>
    <property type="evidence" value="ECO:0007669"/>
    <property type="project" value="InterPro"/>
</dbReference>
<dbReference type="InterPro" id="IPR050426">
    <property type="entry name" value="Glycosyltransferase_28"/>
</dbReference>
<keyword evidence="2" id="KW-0808">Transferase</keyword>
<evidence type="ECO:0000256" key="5">
    <source>
        <dbReference type="ARBA" id="ARBA00022801"/>
    </source>
</evidence>
<dbReference type="GO" id="GO:0005524">
    <property type="term" value="F:ATP binding"/>
    <property type="evidence" value="ECO:0007669"/>
    <property type="project" value="UniProtKB-KW"/>
</dbReference>
<dbReference type="GO" id="GO:0016757">
    <property type="term" value="F:glycosyltransferase activity"/>
    <property type="evidence" value="ECO:0007669"/>
    <property type="project" value="UniProtKB-ARBA"/>
</dbReference>
<evidence type="ECO:0000259" key="11">
    <source>
        <dbReference type="PROSITE" id="PS51657"/>
    </source>
</evidence>
<dbReference type="InterPro" id="IPR002588">
    <property type="entry name" value="Alphavirus-like_MT_dom"/>
</dbReference>
<keyword evidence="1" id="KW-0696">RNA-directed RNA polymerase</keyword>
<dbReference type="Gene3D" id="3.40.50.2000">
    <property type="entry name" value="Glycogen Phosphorylase B"/>
    <property type="match status" value="2"/>
</dbReference>
<dbReference type="InterPro" id="IPR001788">
    <property type="entry name" value="RNA-dep_RNA_pol_alsuvir"/>
</dbReference>
<dbReference type="PANTHER" id="PTHR48050">
    <property type="entry name" value="STEROL 3-BETA-GLUCOSYLTRANSFERASE"/>
    <property type="match status" value="1"/>
</dbReference>
<dbReference type="PROSITE" id="PS50507">
    <property type="entry name" value="RDRP_SSRNA_POS"/>
    <property type="match status" value="1"/>
</dbReference>
<dbReference type="InterPro" id="IPR010610">
    <property type="entry name" value="EryCIII-like_C"/>
</dbReference>
<evidence type="ECO:0000256" key="7">
    <source>
        <dbReference type="ARBA" id="ARBA00022953"/>
    </source>
</evidence>
<dbReference type="Pfam" id="PF01443">
    <property type="entry name" value="Viral_helicase1"/>
    <property type="match status" value="1"/>
</dbReference>
<comment type="catalytic activity">
    <reaction evidence="8">
        <text>ATP + H2O = ADP + phosphate + H(+)</text>
        <dbReference type="Rhea" id="RHEA:13065"/>
        <dbReference type="ChEBI" id="CHEBI:15377"/>
        <dbReference type="ChEBI" id="CHEBI:15378"/>
        <dbReference type="ChEBI" id="CHEBI:30616"/>
        <dbReference type="ChEBI" id="CHEBI:43474"/>
        <dbReference type="ChEBI" id="CHEBI:456216"/>
        <dbReference type="EC" id="3.6.4.13"/>
    </reaction>
</comment>
<evidence type="ECO:0000313" key="13">
    <source>
        <dbReference type="EMBL" id="BAV69339.1"/>
    </source>
</evidence>
<accession>A0A1E1FFQ4</accession>
<dbReference type="GO" id="GO:0006396">
    <property type="term" value="P:RNA processing"/>
    <property type="evidence" value="ECO:0007669"/>
    <property type="project" value="InterPro"/>
</dbReference>
<dbReference type="Proteomes" id="UP000243298">
    <property type="component" value="Segment"/>
</dbReference>
<dbReference type="Pfam" id="PF01660">
    <property type="entry name" value="Vmethyltransf"/>
    <property type="match status" value="1"/>
</dbReference>
<dbReference type="EMBL" id="LC144945">
    <property type="protein sequence ID" value="BAV69339.1"/>
    <property type="molecule type" value="Genomic_RNA"/>
</dbReference>
<dbReference type="InterPro" id="IPR043502">
    <property type="entry name" value="DNA/RNA_pol_sf"/>
</dbReference>
<evidence type="ECO:0000256" key="2">
    <source>
        <dbReference type="ARBA" id="ARBA00022679"/>
    </source>
</evidence>
<reference evidence="13" key="1">
    <citation type="submission" date="2016-04" db="EMBL/GenBank/DDBJ databases">
        <title>A new endornavirus species infecting winged bean (Psophocarpus tetragonolobus).</title>
        <authorList>
            <person name="Okada R."/>
            <person name="Kiyota E."/>
            <person name="Moriyama H."/>
            <person name="Fukuhara T."/>
            <person name="Valverde R.A."/>
        </authorList>
    </citation>
    <scope>NUCLEOTIDE SEQUENCE [LARGE SCALE GENOMIC DNA]</scope>
</reference>
<feature type="region of interest" description="Disordered" evidence="9">
    <location>
        <begin position="3574"/>
        <end position="3596"/>
    </location>
</feature>
<evidence type="ECO:0000256" key="6">
    <source>
        <dbReference type="ARBA" id="ARBA00022840"/>
    </source>
</evidence>
<dbReference type="KEGG" id="vg:29200368"/>
<dbReference type="GO" id="GO:0003723">
    <property type="term" value="F:RNA binding"/>
    <property type="evidence" value="ECO:0007669"/>
    <property type="project" value="InterPro"/>
</dbReference>
<evidence type="ECO:0000256" key="1">
    <source>
        <dbReference type="ARBA" id="ARBA00022484"/>
    </source>
</evidence>
<protein>
    <submittedName>
        <fullName evidence="13">Polyprotein</fullName>
    </submittedName>
</protein>
<keyword evidence="6" id="KW-0067">ATP-binding</keyword>
<evidence type="ECO:0000256" key="3">
    <source>
        <dbReference type="ARBA" id="ARBA00022695"/>
    </source>
</evidence>
<evidence type="ECO:0000313" key="14">
    <source>
        <dbReference type="Proteomes" id="UP000243298"/>
    </source>
</evidence>
<evidence type="ECO:0000256" key="9">
    <source>
        <dbReference type="SAM" id="MobiDB-lite"/>
    </source>
</evidence>
<dbReference type="GeneID" id="29200368"/>
<dbReference type="InterPro" id="IPR027351">
    <property type="entry name" value="(+)RNA_virus_helicase_core_dom"/>
</dbReference>
<keyword evidence="7" id="KW-0693">Viral RNA replication</keyword>
<dbReference type="GO" id="GO:0016787">
    <property type="term" value="F:hydrolase activity"/>
    <property type="evidence" value="ECO:0007669"/>
    <property type="project" value="UniProtKB-KW"/>
</dbReference>
<dbReference type="GO" id="GO:0003724">
    <property type="term" value="F:RNA helicase activity"/>
    <property type="evidence" value="ECO:0007669"/>
    <property type="project" value="UniProtKB-EC"/>
</dbReference>
<evidence type="ECO:0000256" key="8">
    <source>
        <dbReference type="ARBA" id="ARBA00047984"/>
    </source>
</evidence>
<dbReference type="PROSITE" id="PS51657">
    <property type="entry name" value="PSRV_HELICASE"/>
    <property type="match status" value="1"/>
</dbReference>
<keyword evidence="14" id="KW-1185">Reference proteome</keyword>
<name>A0A1E1FFQ4_9VIRU</name>
<dbReference type="GO" id="GO:0003968">
    <property type="term" value="F:RNA-directed RNA polymerase activity"/>
    <property type="evidence" value="ECO:0007669"/>
    <property type="project" value="UniProtKB-KW"/>
</dbReference>
<dbReference type="Gene3D" id="3.40.50.300">
    <property type="entry name" value="P-loop containing nucleotide triphosphate hydrolases"/>
    <property type="match status" value="2"/>
</dbReference>
<dbReference type="GO" id="GO:0039694">
    <property type="term" value="P:viral RNA genome replication"/>
    <property type="evidence" value="ECO:0007669"/>
    <property type="project" value="InterPro"/>
</dbReference>
<sequence>MACRKDEHREFIQFGPECLVPDLNHIDTATMRNFILLYQEGVCHIAANKLTNKMVARNSHLQNEEPFWGPNMRDYYSNKLPDDICPFKEDANKDLVALDLILRIIGRHGGSLAEMNAKSARLNPDMTPHIEKFRNKYKVRAMEMAKPKAVWLCAACNTLNFVWLEDEQTGVHGQHCGICFHALDCTEMLPDSVNNNSLKIDDTTQIRVGAIETQQLQVTNNTDGAPDYSAATLNTLIEQDMKNMRSAMSRRIYKVVYVSNGMTDAQLRYLQTNNLSFTIVVSRTTPNPHAMLASERRMAWYNFVERAGSDQTVVDIGTRRNRDTVMCPKWKGIGPCLDWRDQERYGVKPLPTNVCGHTIKTCTCDIPDEPLMVAIDSLYDISAQDVVQFMMKRKAKHLLYCLSTAAINFTEMYGSLYFNQGEWYKDGSVLVTSLAGDDRPYMNSWYLTKMWSTADVIWVGDDVLTIKTYMTIGNHILRIATINETCAADIKFNQVVKLKHNFIELTIPLLSQDSWLAPTSMPILVDQRVNIDVNLYHALYSRNLTNKLSFEKMVEFGLAFAHMKYTTAAGTYHNRHLTASDVRVHAMLAVIATRRKHGWIMQALELNEPSNQIGMNIPAGLMHSTLEYCISVFMQWCKSRLAEFQPGNEGWKSKLTAAITDWLDNDFWIELEEMTKAKDDTNLTEYRNPIDLPCADENTTYLCKHHKLTCDHIAPLINACQCCGIAECIDDATFCPCCKATECKHRCNHPCLGSKYHGKTDDAAENCECCGVKGDAIRCQNCIMFVEKHNSAHQPPLIETQSVETQSNLGRKARARSTPVTVPPAVTQPVANSIPEPEIVAHDQPNAAIGMTNVNTEPVINFIEQWRRMYINPHATEQGDVNDQNDGDTNANVNNATHERDLDDQQHIATDEGIPRIPLHTTPLTLESQVTNDLSRIASTEYAAIVRYGWNECFRVGILRLPDFNPLNLVGVSEFRFCPMGTSVISTDLIETISVAKTKGDGLCGYYALKRILGDEVNIHDLRRLAKKKDWFTNEDLTNYLTSLGRNSVVITPGNSVVHKIDAMSDNFIVIRSTTVDNAMELHWEPANVLQKGLCDTFPIFEGCGDAKQIQKLSMKWDIPFEWMTSPLLNRLYMAIELIKRNMIECKSSKVKFCDLKLIQKDNARWLTNNTEHIHEIHSGFFCFQIKDQFMEMVEKLTSMVTLEARHTLSTEVYDVHKFQDSVANEAIKDLVTETCAELQKIVHEANNLSHFQKESWETNLVKTKVLSDGRLKVLMTDHKLKTGDLVSVTTRAGYHASYVSVIDGTVTLETPPSVTSIRPVITLNIPKTSFKSKLILLMALQRKTVTKELMQRVLSRSAAVLGPGGSGKTTKLIEQLDNDTVAVARTRIAVDTIRRRAPQYRSRIMTYEKLLTQPRECKTLLVDEATMFNWLDLALILPPTIERLILFGDQNQVGLIDSAILGGTRYLEPVTTLIRPPNITTLDVTYRFGQTLANLLTNAGYKITSLKETDTIVEFVRYDSFDEELIETLVKTHRPDVVLTFYKQAKVRLKRFIGITVETVHSYQSCEADTVLIIQWNTGSRHSTIWMNKAYCVSAATRARKKLVWCTIGLSNRATLKDILKGNTVTTITGGARDEDLEDKLTTLQPSSLGLRLADLDVSPIVTSGLNFENNETPVRWTINRRPTTKEINYLLTTTADNPVNWYGYNLEQIMDAGKKETIPGFTWNIVGESVVAKTITGWIAFKLSNNGVRINIEYSNRVMSMLAKTKMEDAYVSEMSNFISENFISDGNLECWRRKLTPELQTFVLQCFKEFIIEQDDEVFVDAPETLDDLDTITSTSIDLELQKLTKSPQNVECEMCLNYPVMTGLLADYVQALYVNQTLTYTWQEHGSDQILECMTMEGVVFRVIVMDCGLKLKVSFDGTFGKITKHINNLVTKWNEQVEAGFRLNDLWQHLTLQQKQILKHRYGDVLEEVNSLGDTSMSVAKALEVIMEQEAAKLTVDLGASDSTTSDSMVQESKKSEHHTMYSALNTHFCTEADSWWNVELKEFNSIHVESYQIHKRKNTMIRLIAEQCQMLETCRIGLTLNLWGMTVTVHTFGGCSLCCGLEFLAEEEVILKISPQRSCVRRRHVLINTTVDRELTAAVCSFLGIDYEPVETDVSHLQPIEPETILSPLLCHPNYELGMIFERIMATPLNMWNYYKTLGKTAKLCTYYKHYNSQYVAQVANRLGPKYELAKNNSCGDHAKIDGAILMVYEKRTKKQFLCQLVNDKINMIPNDSDDVDCDAVMEMVNNRLKLRLASIPWKLAKIVISALHLQTVTFGTQEGHDIESLNLPLSYHKANKTMVYNYYVNKTEAMILANVKKPHHIVFVHAKQMEKYVSLLRHECQNLPVEIQNYSTIEHGFDQMVEQLHFKYSYNGLGYGETAIALSDYPYLSMLTSAWAAHIRPLSEEHNVRYVRNLLDTTPMLNKILSVYGPEKKNPNHDDDNTKYHNIIYDAAKLQRDLENGPWFTRRLSDASPLQADMLWLGLVALKLTPEQLYDVVKSGKYESIILLCPIKISADNDYFKLISEDNTNYYIAYDGTNDVTVVNKMLMSAIMGGVNIKIDDVSMVFHCTNNVLGHSTIKLTICNKNLTLPRYIKPINQQNNIVGVSFRIPVINDIRRALRNASVVQTRKVTIDHKLYRALSLRMLRPGTKLDDLLAYARTYAHLVTYSNRGVSQFSLKQSDYLMEACACVYFESIRANQSITKLTDILTKSYNNKWSLKNLRNTVEAIGLNILSDVAALFGSAITVDEILKTVESMLETSDLTLVRNLDRFCFVKLTKDIVEPKVVFKTSELKLSTGNAISQLNTRLIADTLISAGAGLMHWYRGLKTTPDTNRNHPTRRESCVSSMCRIVETQEGKPKLDAVLRAIKHMRKYYSHQAILQAAETVLKHASDPIQLTNRPNTYEQLSNIVGVDVTGKAEIKPTPRVTMMGQDDIAHCVSTAKWMYSREIESMHGKTVLFSTIGSMGDVEPFLGVAQWWKNFGVKSIFAVPNDLVTHVTKLGFECVGLDVGVDEIIIECINMENYKYNLPKLVEHLHNLMDTTSRVFDVNIKLWNQIMPNVDLVMETPYTHVASQLAQKFNKPLLLSAAYPWEYHRFRTIKMKPFTLFDVMGGAISYAPFQNKLEKWRSTVLDLTNQRGKFVALGGNPMVQLHEHPTTVWDLSYSSTVIGYPVQTFMEQTLGRQHEIDALTINKIAAVCFGSMVDTNFTRWMLPMVTKLSNLFDHVIIVGDKWRLEPGTIASNVSQIGYVNYHQLFPLVDLVVTHGGSGTTHNALRHGCVVAIQPFFGDQFAWLEAVEKLGIGMHVNRIQHLDKMTFQSMQTNLVTYIKEIGEYDVEANLISSFNYYIQIGAKHIEGLATNVPWPVTEIFDNNHDKLTNIKAQHALSWVDLEELGDQLKVVVTELGKSDVDDCQQRDGVVETTKGEHEGSTHNTQTDLQRNEFNRFNTVRGTTGTSNQCKQSSPIEGKSAIHSKLNQHQSGKIFNWKLRNSSETAKTARQWIMQHKRNKQRKQTKINKNTIHSEMPTTTQLNHRNATGHAPTSVDSSPSNVDVATNMSEIVSPSKIVVEPVALAKGLANPGVVKKLTFPEVINCKANVMGNNHLAHVWKLRHIRSEVSGINETNCGTTCRIEPSDWTQLYDPKTQDTCVHECIMWISKRYGHNISQQQLLRLFAVAGVKGRPTMQQTKLLLLVLGLPVLFLTPQENLALNCCTDEVDIGVKLFVSNGTGHCKIVKIKKTILIEELRLDVLPKKSDKLQRNIEEYLSAYNIDIETLKNHMLCDPTNIKNWHTAHSDYSLEELKHKLKFVNLKHTIKRSTQAVHTGDWVQVDDIYFWYGGSLDIPSGVLLLYRQNSCYYPAFYFASDDGAVMIPMQINANNSMIHDIIQTEIKVVKEIKVPKTVRHVTNDMGTVTCLNQFTRSVLATIDPTFTMATVNDPDANYLYIYEYDGRTHHKYDELQIILRFDPNNIIGVGFDFKPEWVQKLKNITAPVRYAVYGSKLCLALELNSQHQADVIFNLCSKTWSAMFRYGDVIIAHYESVQGVGELWWTKIGKELNCTRGTSNLHVNWLSTEWFELDDEKLSTLGVSREDLESLLVQTVNQLRFRVNDNFSFEEVQYEIYPTLPVYSMSGRRLLFPFKGILLEYQPHITGGSTPLEERVLSKLDSELKPNKLSRWWDLNTEKPQTSFDMSVWEQRLNTEALMAALSTPDMTVADLSNSNEIVLDQLYIHNQPSEWPTVSLTDTQADEDLDWQDLMFWHDTDLSDWNEKYAPTNDTQIKGRKLPTELKVSSKTTLVEYPKYARPVLTKAANQEFNAITGRLCKVETYRKYNYDIKEQINLFVTTYVDPNKLHLLSEFKQNELTMNDGKVLDWLRDRPDANKIAEELEMILAEGLEVHPINDIKVHLKLESLLKEEPATHLKQVKARALMWQCKGYCSIFSHIFKEIKTRLKSVLKPNIVYTDGLRADELSSIVRNVKDFSHFLENDLVQQDRQTDHEVIKFEMQIYKLLGANADVINLWHNCHFHWKYKAASAMGIRDAMRLTGQATTAIGNCLTNLLVHMKLVKRLGSQLKLFLVLGDDGLMLIDGMVNTDSLNRELKVHHNMMCKPKLSSVVGTFCCMIVGKNHLGGATLGPDFVRLRRRFEVTNGVSEANDDNLRARSMSYLMFLGDIPEVRETVANKKFSIEPLKWYDYDSAVYATASKYAISETEVENNKLQLLAMINNPITYQTDVLHWYEGK</sequence>
<keyword evidence="4" id="KW-0547">Nucleotide-binding</keyword>
<dbReference type="InterPro" id="IPR007094">
    <property type="entry name" value="RNA-dir_pol_PSvirus"/>
</dbReference>
<dbReference type="PANTHER" id="PTHR48050:SF13">
    <property type="entry name" value="STEROL 3-BETA-GLUCOSYLTRANSFERASE UGT80A2"/>
    <property type="match status" value="1"/>
</dbReference>
<dbReference type="SUPFAM" id="SSF56672">
    <property type="entry name" value="DNA/RNA polymerases"/>
    <property type="match status" value="1"/>
</dbReference>
<dbReference type="GO" id="GO:0008174">
    <property type="term" value="F:mRNA methyltransferase activity"/>
    <property type="evidence" value="ECO:0007669"/>
    <property type="project" value="UniProtKB-UniRule"/>
</dbReference>
<evidence type="ECO:0000259" key="10">
    <source>
        <dbReference type="PROSITE" id="PS50507"/>
    </source>
</evidence>
<feature type="domain" description="Alphavirus-like MT" evidence="12">
    <location>
        <begin position="280"/>
        <end position="452"/>
    </location>
</feature>
<evidence type="ECO:0000259" key="12">
    <source>
        <dbReference type="PROSITE" id="PS51743"/>
    </source>
</evidence>
<keyword evidence="5" id="KW-0378">Hydrolase</keyword>
<organism evidence="13">
    <name type="scientific">Winged bean alphaendornavirus 1</name>
    <dbReference type="NCBI Taxonomy" id="2169693"/>
    <lineage>
        <taxon>Viruses</taxon>
        <taxon>Riboviria</taxon>
        <taxon>Orthornavirae</taxon>
        <taxon>Kitrinoviricota</taxon>
        <taxon>Alsuviricetes</taxon>
        <taxon>Martellivirales</taxon>
        <taxon>Endornaviridae</taxon>
        <taxon>Alphaendornavirus</taxon>
        <taxon>Alphaendornavirus psophocarpi</taxon>
    </lineage>
</organism>
<dbReference type="Pfam" id="PF00978">
    <property type="entry name" value="RdRP_2"/>
    <property type="match status" value="1"/>
</dbReference>
<dbReference type="SUPFAM" id="SSF52540">
    <property type="entry name" value="P-loop containing nucleoside triphosphate hydrolases"/>
    <property type="match status" value="1"/>
</dbReference>
<dbReference type="RefSeq" id="YP_009305414.1">
    <property type="nucleotide sequence ID" value="NC_031336.1"/>
</dbReference>
<dbReference type="GO" id="GO:0006351">
    <property type="term" value="P:DNA-templated transcription"/>
    <property type="evidence" value="ECO:0007669"/>
    <property type="project" value="InterPro"/>
</dbReference>